<evidence type="ECO:0000313" key="1">
    <source>
        <dbReference type="EMBL" id="AFM23013.1"/>
    </source>
</evidence>
<dbReference type="HOGENOM" id="CLU_2286968_0_0_7"/>
<dbReference type="Proteomes" id="UP000006055">
    <property type="component" value="Chromosome"/>
</dbReference>
<keyword evidence="2" id="KW-1185">Reference proteome</keyword>
<accession>I4C0C2</accession>
<gene>
    <name evidence="1" type="ordered locus">Desti_0271</name>
</gene>
<protein>
    <submittedName>
        <fullName evidence="1">Uncharacterized protein</fullName>
    </submittedName>
</protein>
<organism evidence="1 2">
    <name type="scientific">Desulfomonile tiedjei (strain ATCC 49306 / DSM 6799 / DCB-1)</name>
    <dbReference type="NCBI Taxonomy" id="706587"/>
    <lineage>
        <taxon>Bacteria</taxon>
        <taxon>Pseudomonadati</taxon>
        <taxon>Thermodesulfobacteriota</taxon>
        <taxon>Desulfomonilia</taxon>
        <taxon>Desulfomonilales</taxon>
        <taxon>Desulfomonilaceae</taxon>
        <taxon>Desulfomonile</taxon>
    </lineage>
</organism>
<sequence>MNRTYIYAGTAILLMSMIYPVSAQLTEFIPGQLCGSNDFGIRLLQYGDESSSRELCLQDCRSRYGGDLYSNSVERGPELQARGGFRGGGGYQPGYYQYAQCVNSCENRFWREFDRRMRDLEKE</sequence>
<proteinExistence type="predicted"/>
<dbReference type="AlphaFoldDB" id="I4C0C2"/>
<dbReference type="EMBL" id="CP003360">
    <property type="protein sequence ID" value="AFM23013.1"/>
    <property type="molecule type" value="Genomic_DNA"/>
</dbReference>
<dbReference type="KEGG" id="dti:Desti_0271"/>
<reference evidence="2" key="1">
    <citation type="submission" date="2012-06" db="EMBL/GenBank/DDBJ databases">
        <title>Complete sequence of chromosome of Desulfomonile tiedjei DSM 6799.</title>
        <authorList>
            <person name="Lucas S."/>
            <person name="Copeland A."/>
            <person name="Lapidus A."/>
            <person name="Glavina del Rio T."/>
            <person name="Dalin E."/>
            <person name="Tice H."/>
            <person name="Bruce D."/>
            <person name="Goodwin L."/>
            <person name="Pitluck S."/>
            <person name="Peters L."/>
            <person name="Ovchinnikova G."/>
            <person name="Zeytun A."/>
            <person name="Lu M."/>
            <person name="Kyrpides N."/>
            <person name="Mavromatis K."/>
            <person name="Ivanova N."/>
            <person name="Brettin T."/>
            <person name="Detter J.C."/>
            <person name="Han C."/>
            <person name="Larimer F."/>
            <person name="Land M."/>
            <person name="Hauser L."/>
            <person name="Markowitz V."/>
            <person name="Cheng J.-F."/>
            <person name="Hugenholtz P."/>
            <person name="Woyke T."/>
            <person name="Wu D."/>
            <person name="Spring S."/>
            <person name="Schroeder M."/>
            <person name="Brambilla E."/>
            <person name="Klenk H.-P."/>
            <person name="Eisen J.A."/>
        </authorList>
    </citation>
    <scope>NUCLEOTIDE SEQUENCE [LARGE SCALE GENOMIC DNA]</scope>
    <source>
        <strain evidence="2">ATCC 49306 / DSM 6799 / DCB-1</strain>
    </source>
</reference>
<name>I4C0C2_DESTA</name>
<evidence type="ECO:0000313" key="2">
    <source>
        <dbReference type="Proteomes" id="UP000006055"/>
    </source>
</evidence>